<dbReference type="GO" id="GO:0000785">
    <property type="term" value="C:chromatin"/>
    <property type="evidence" value="ECO:0007669"/>
    <property type="project" value="TreeGrafter"/>
</dbReference>
<evidence type="ECO:0000259" key="13">
    <source>
        <dbReference type="PROSITE" id="PS51184"/>
    </source>
</evidence>
<comment type="caution">
    <text evidence="14">The sequence shown here is derived from an EMBL/GenBank/DDBJ whole genome shotgun (WGS) entry which is preliminary data.</text>
</comment>
<evidence type="ECO:0000313" key="14">
    <source>
        <dbReference type="EMBL" id="KAJ4982372.1"/>
    </source>
</evidence>
<dbReference type="AlphaFoldDB" id="A0A9Q0L4L4"/>
<dbReference type="SUPFAM" id="SSF51197">
    <property type="entry name" value="Clavaminate synthase-like"/>
    <property type="match status" value="1"/>
</dbReference>
<dbReference type="Pfam" id="PF02928">
    <property type="entry name" value="zf-C5HC2"/>
    <property type="match status" value="1"/>
</dbReference>
<evidence type="ECO:0000256" key="4">
    <source>
        <dbReference type="ARBA" id="ARBA00022853"/>
    </source>
</evidence>
<dbReference type="Pfam" id="PF05964">
    <property type="entry name" value="FYRN"/>
    <property type="match status" value="1"/>
</dbReference>
<dbReference type="Pfam" id="PF02375">
    <property type="entry name" value="JmjN"/>
    <property type="match status" value="1"/>
</dbReference>
<feature type="domain" description="JmjC" evidence="13">
    <location>
        <begin position="271"/>
        <end position="437"/>
    </location>
</feature>
<reference evidence="14" key="1">
    <citation type="journal article" date="2023" name="Plant J.">
        <title>The genome of the king protea, Protea cynaroides.</title>
        <authorList>
            <person name="Chang J."/>
            <person name="Duong T.A."/>
            <person name="Schoeman C."/>
            <person name="Ma X."/>
            <person name="Roodt D."/>
            <person name="Barker N."/>
            <person name="Li Z."/>
            <person name="Van de Peer Y."/>
            <person name="Mizrachi E."/>
        </authorList>
    </citation>
    <scope>NUCLEOTIDE SEQUENCE</scope>
    <source>
        <tissue evidence="14">Young leaves</tissue>
    </source>
</reference>
<feature type="domain" description="JmjN" evidence="12">
    <location>
        <begin position="56"/>
        <end position="97"/>
    </location>
</feature>
<dbReference type="SMART" id="SM00545">
    <property type="entry name" value="JmjN"/>
    <property type="match status" value="1"/>
</dbReference>
<evidence type="ECO:0000259" key="12">
    <source>
        <dbReference type="PROSITE" id="PS51183"/>
    </source>
</evidence>
<evidence type="ECO:0000256" key="5">
    <source>
        <dbReference type="ARBA" id="ARBA00022964"/>
    </source>
</evidence>
<feature type="region of interest" description="Disordered" evidence="11">
    <location>
        <begin position="1"/>
        <end position="36"/>
    </location>
</feature>
<evidence type="ECO:0000256" key="2">
    <source>
        <dbReference type="ARBA" id="ARBA00004123"/>
    </source>
</evidence>
<keyword evidence="15" id="KW-1185">Reference proteome</keyword>
<sequence>MEQILEEAGSGVVEDCPMRHNQQNDDTLKCSGSPRSQKVSARWHPQEACRPIIEEAPVFYPNEEEFEDTVGYIAKIREKAELYGICRIVPPPSWKPPCPLREKSIWEHAKFATRVQQVDLLQNREPMRKKTKIRSQRKRKRRRSSRMGTTRRRTSSETYEANECVTSDTDEKFGFQTGSDFTLEEFQKYADDFKDRYFGMKDAEEKLNFVGVELNKRWMPSVEDIEGEYWRIVEKPTEEVEVCYGADLETAVFGSGFPKSSSSITGNNSDPYVTSGWNLNNFPRLPGSVLCFERRDISGVLVPWLYIGMCFSSFCWHVEDHHLYSLNYLHWGDPKLWYGVPGNSAMELENAMRKHLPDLFEEQPDLLHELVTQLSPSVLKSEGVPVYRVVQHAGEFVLTFPRAYHSGFNCGFNCAEAVNVAPVHWLPNGQSAVELYSEQCRKTSVSHDKLLLGAAREAVRALWELSVLGKESPENLSWKSVCGKDGVLTKAIKTRVEMEHERRDALPIFLRSRKMERDFDSTEDRECFSCFYDLHLSAASCKCSPELFACLKHANLLCSCEIGQRFLLFRYDLDELDSLVGALEGKSNAASQWALKDLGLFGTNRTDAGVHMLDRKSETMSPHCMEHEEKNVSCSQGIEEVPCINKTCKSDNQNSAEVFSKPKQGSSRFCESLVKPEVENGVLNKETLIIKDEGGLLRGKYIDLNLEGLVDEHGTGVQETADDVNNKNSLSVAETCLSIVNQEKVDASDVLVETEIRSISDCGSSVSHSRSAELNSSVLSDKKQPSSSRDSGEQCTSSGNKLFGVDLWTSHPNSSSPSNTTIFRTETNVSGSCINTSLHGQSGPMQMLDINVQAISFGAVVPSKLWCNKRTIFPKGFRSQVRFFSVLDPTQMCSYISEILDAGLLGPLFKVTVEECPSEAFTNVSAEKCWEMVLDRLKEEVLRQRRLGKRGLPPMHCLQSLDGLEMFGFSSPAIIQVIEALDPNHQCVEYWNQKLRSEGEHLNNLLTMQSAVLGNGNGGERCHLSSSCSTEEIKHKIFGLDLTKLDQKKSNLGIHSVDEVQSVLGGLFKKANPDELKMLHRIFYSNSSSTEWKAAFRTLNQEMERAVNKKLILSLP</sequence>
<dbReference type="SMART" id="SM00558">
    <property type="entry name" value="JmjC"/>
    <property type="match status" value="1"/>
</dbReference>
<dbReference type="SMART" id="SM00542">
    <property type="entry name" value="FYRC"/>
    <property type="match status" value="1"/>
</dbReference>
<feature type="region of interest" description="Disordered" evidence="11">
    <location>
        <begin position="773"/>
        <end position="797"/>
    </location>
</feature>
<evidence type="ECO:0000256" key="8">
    <source>
        <dbReference type="ARBA" id="ARBA00023015"/>
    </source>
</evidence>
<organism evidence="14 15">
    <name type="scientific">Protea cynaroides</name>
    <dbReference type="NCBI Taxonomy" id="273540"/>
    <lineage>
        <taxon>Eukaryota</taxon>
        <taxon>Viridiplantae</taxon>
        <taxon>Streptophyta</taxon>
        <taxon>Embryophyta</taxon>
        <taxon>Tracheophyta</taxon>
        <taxon>Spermatophyta</taxon>
        <taxon>Magnoliopsida</taxon>
        <taxon>Proteales</taxon>
        <taxon>Proteaceae</taxon>
        <taxon>Protea</taxon>
    </lineage>
</organism>
<feature type="region of interest" description="Disordered" evidence="11">
    <location>
        <begin position="120"/>
        <end position="163"/>
    </location>
</feature>
<keyword evidence="7" id="KW-0408">Iron</keyword>
<name>A0A9Q0L4L4_9MAGN</name>
<keyword evidence="10" id="KW-0539">Nucleus</keyword>
<evidence type="ECO:0000256" key="6">
    <source>
        <dbReference type="ARBA" id="ARBA00023002"/>
    </source>
</evidence>
<evidence type="ECO:0000256" key="1">
    <source>
        <dbReference type="ARBA" id="ARBA00001954"/>
    </source>
</evidence>
<comment type="cofactor">
    <cofactor evidence="1">
        <name>Fe(2+)</name>
        <dbReference type="ChEBI" id="CHEBI:29033"/>
    </cofactor>
</comment>
<dbReference type="PROSITE" id="PS51183">
    <property type="entry name" value="JMJN"/>
    <property type="match status" value="1"/>
</dbReference>
<keyword evidence="4" id="KW-0156">Chromatin regulator</keyword>
<dbReference type="InterPro" id="IPR003349">
    <property type="entry name" value="JmjN"/>
</dbReference>
<dbReference type="InterPro" id="IPR004198">
    <property type="entry name" value="Znf_C5HC2"/>
</dbReference>
<dbReference type="Gene3D" id="3.30.160.360">
    <property type="match status" value="1"/>
</dbReference>
<evidence type="ECO:0000313" key="15">
    <source>
        <dbReference type="Proteomes" id="UP001141806"/>
    </source>
</evidence>
<dbReference type="EMBL" id="JAMYWD010000001">
    <property type="protein sequence ID" value="KAJ4982372.1"/>
    <property type="molecule type" value="Genomic_DNA"/>
</dbReference>
<dbReference type="InterPro" id="IPR003889">
    <property type="entry name" value="FYrich_C"/>
</dbReference>
<evidence type="ECO:0000256" key="3">
    <source>
        <dbReference type="ARBA" id="ARBA00022723"/>
    </source>
</evidence>
<dbReference type="PANTHER" id="PTHR10694:SF105">
    <property type="entry name" value="LYSINE-SPECIFIC DEMETHYLASE JMJ14"/>
    <property type="match status" value="1"/>
</dbReference>
<keyword evidence="5" id="KW-0223">Dioxygenase</keyword>
<dbReference type="Proteomes" id="UP001141806">
    <property type="component" value="Unassembled WGS sequence"/>
</dbReference>
<proteinExistence type="predicted"/>
<protein>
    <submittedName>
        <fullName evidence="14">Uncharacterized protein</fullName>
    </submittedName>
</protein>
<evidence type="ECO:0000256" key="11">
    <source>
        <dbReference type="SAM" id="MobiDB-lite"/>
    </source>
</evidence>
<dbReference type="GO" id="GO:0045814">
    <property type="term" value="P:negative regulation of gene expression, epigenetic"/>
    <property type="evidence" value="ECO:0007669"/>
    <property type="project" value="UniProtKB-ARBA"/>
</dbReference>
<gene>
    <name evidence="14" type="ORF">NE237_033209</name>
</gene>
<dbReference type="PROSITE" id="PS51542">
    <property type="entry name" value="FYRN"/>
    <property type="match status" value="1"/>
</dbReference>
<dbReference type="Gene3D" id="2.60.120.650">
    <property type="entry name" value="Cupin"/>
    <property type="match status" value="1"/>
</dbReference>
<dbReference type="Pfam" id="PF02373">
    <property type="entry name" value="JmjC"/>
    <property type="match status" value="1"/>
</dbReference>
<dbReference type="GO" id="GO:0046872">
    <property type="term" value="F:metal ion binding"/>
    <property type="evidence" value="ECO:0007669"/>
    <property type="project" value="UniProtKB-KW"/>
</dbReference>
<dbReference type="PROSITE" id="PS51184">
    <property type="entry name" value="JMJC"/>
    <property type="match status" value="1"/>
</dbReference>
<evidence type="ECO:0000256" key="7">
    <source>
        <dbReference type="ARBA" id="ARBA00023004"/>
    </source>
</evidence>
<keyword evidence="9" id="KW-0804">Transcription</keyword>
<comment type="subcellular location">
    <subcellularLocation>
        <location evidence="2">Nucleus</location>
    </subcellularLocation>
</comment>
<dbReference type="OrthoDB" id="1678912at2759"/>
<keyword evidence="3" id="KW-0479">Metal-binding</keyword>
<dbReference type="GO" id="GO:0034647">
    <property type="term" value="F:histone H3K4me/H3K4me2/H3K4me3 demethylase activity"/>
    <property type="evidence" value="ECO:0007669"/>
    <property type="project" value="TreeGrafter"/>
</dbReference>
<evidence type="ECO:0000256" key="9">
    <source>
        <dbReference type="ARBA" id="ARBA00023163"/>
    </source>
</evidence>
<feature type="compositionally biased region" description="Basic residues" evidence="11">
    <location>
        <begin position="127"/>
        <end position="153"/>
    </location>
</feature>
<dbReference type="PROSITE" id="PS51543">
    <property type="entry name" value="FYRC"/>
    <property type="match status" value="1"/>
</dbReference>
<keyword evidence="8" id="KW-0805">Transcription regulation</keyword>
<dbReference type="SMART" id="SM00541">
    <property type="entry name" value="FYRN"/>
    <property type="match status" value="1"/>
</dbReference>
<dbReference type="InterPro" id="IPR003888">
    <property type="entry name" value="FYrich_N"/>
</dbReference>
<dbReference type="PANTHER" id="PTHR10694">
    <property type="entry name" value="LYSINE-SPECIFIC DEMETHYLASE"/>
    <property type="match status" value="1"/>
</dbReference>
<dbReference type="Pfam" id="PF05965">
    <property type="entry name" value="FYRC"/>
    <property type="match status" value="1"/>
</dbReference>
<dbReference type="FunFam" id="3.30.160.360:FF:000005">
    <property type="entry name" value="Putative lysine-specific demethylase JMJ16"/>
    <property type="match status" value="1"/>
</dbReference>
<dbReference type="GO" id="GO:0005634">
    <property type="term" value="C:nucleus"/>
    <property type="evidence" value="ECO:0007669"/>
    <property type="project" value="UniProtKB-SubCell"/>
</dbReference>
<keyword evidence="6" id="KW-0560">Oxidoreductase</keyword>
<accession>A0A9Q0L4L4</accession>
<evidence type="ECO:0000256" key="10">
    <source>
        <dbReference type="ARBA" id="ARBA00023242"/>
    </source>
</evidence>
<feature type="compositionally biased region" description="Basic and acidic residues" evidence="11">
    <location>
        <begin position="16"/>
        <end position="28"/>
    </location>
</feature>
<dbReference type="InterPro" id="IPR003347">
    <property type="entry name" value="JmjC_dom"/>
</dbReference>